<protein>
    <recommendedName>
        <fullName evidence="5">Dioxygenase</fullName>
        <ecNumber evidence="5">1.13.11.-</ecNumber>
    </recommendedName>
</protein>
<evidence type="ECO:0000256" key="3">
    <source>
        <dbReference type="ARBA" id="ARBA00023002"/>
    </source>
</evidence>
<keyword evidence="5" id="KW-0223">Dioxygenase</keyword>
<evidence type="ECO:0000256" key="1">
    <source>
        <dbReference type="ARBA" id="ARBA00006787"/>
    </source>
</evidence>
<dbReference type="PANTHER" id="PTHR10543:SF89">
    <property type="entry name" value="CAROTENOID 9,10(9',10')-CLEAVAGE DIOXYGENASE 1"/>
    <property type="match status" value="1"/>
</dbReference>
<dbReference type="Pfam" id="PF03055">
    <property type="entry name" value="RPE65"/>
    <property type="match status" value="1"/>
</dbReference>
<dbReference type="Proteomes" id="UP001595683">
    <property type="component" value="Unassembled WGS sequence"/>
</dbReference>
<comment type="cofactor">
    <cofactor evidence="5">
        <name>Fe(2+)</name>
        <dbReference type="ChEBI" id="CHEBI:29033"/>
    </cofactor>
    <text evidence="5">Binds 1 Fe(2+) ion per subunit.</text>
</comment>
<evidence type="ECO:0000256" key="5">
    <source>
        <dbReference type="RuleBase" id="RU364048"/>
    </source>
</evidence>
<keyword evidence="7" id="KW-1185">Reference proteome</keyword>
<evidence type="ECO:0000256" key="2">
    <source>
        <dbReference type="ARBA" id="ARBA00022723"/>
    </source>
</evidence>
<reference evidence="7" key="1">
    <citation type="journal article" date="2019" name="Int. J. Syst. Evol. Microbiol.">
        <title>The Global Catalogue of Microorganisms (GCM) 10K type strain sequencing project: providing services to taxonomists for standard genome sequencing and annotation.</title>
        <authorList>
            <consortium name="The Broad Institute Genomics Platform"/>
            <consortium name="The Broad Institute Genome Sequencing Center for Infectious Disease"/>
            <person name="Wu L."/>
            <person name="Ma J."/>
        </authorList>
    </citation>
    <scope>NUCLEOTIDE SEQUENCE [LARGE SCALE GENOMIC DNA]</scope>
    <source>
        <strain evidence="7">KCTC 42224</strain>
    </source>
</reference>
<name>A0ABV7V9S9_9SPHN</name>
<dbReference type="EC" id="1.13.11.-" evidence="5"/>
<organism evidence="6 7">
    <name type="scientific">Novosphingobium pokkalii</name>
    <dbReference type="NCBI Taxonomy" id="1770194"/>
    <lineage>
        <taxon>Bacteria</taxon>
        <taxon>Pseudomonadati</taxon>
        <taxon>Pseudomonadota</taxon>
        <taxon>Alphaproteobacteria</taxon>
        <taxon>Sphingomonadales</taxon>
        <taxon>Sphingomonadaceae</taxon>
        <taxon>Novosphingobium</taxon>
    </lineage>
</organism>
<dbReference type="InterPro" id="IPR004294">
    <property type="entry name" value="Carotenoid_Oase"/>
</dbReference>
<sequence>MQFPDTLVFQGYAAPVRAEVDVIDLEVEGTLPPELSGYFLRNSADHAYPPRFENDIFLNGDGMMHQVRIAQGRAHLRTRYVQTEKLGLERAAGRALFGAYRNPFTDDPAVAGRDRNTANTSVVWHGGKLLALKEAGRPMEIDPVTLSSVGVHDFGGKLTSQAFTAHPKLDPVTGEMIAFGYFTQIVADNTIEVYFIAADGTLSRTETIAAPYPSMVHDFLVSRHHVVFVICPMICDWDRVRAGHPFFHWDDREDTWIGIMPRTPGGAAQVQWIKAPRRAMQTHTFNAWEQDGKLHLDQFLTETGWLSQFPDLNNPDTVEKPPFAFRWTVDLADLAAPVAEHMLFPHIGEMPMIDLRFAMGKTRHFWFGTNNPKLGPMLPWGPKGPPFTCLGHFDAETGALDFFYAGPDSSPEEPCFVPRAGSSEEGDGWLVSVVGRRAENRTDLVVLDARRLSDGPVAVIRMPVRIHEGFHGIWVNEAG</sequence>
<dbReference type="EMBL" id="JBHRYE010000049">
    <property type="protein sequence ID" value="MFC3673632.1"/>
    <property type="molecule type" value="Genomic_DNA"/>
</dbReference>
<dbReference type="PANTHER" id="PTHR10543">
    <property type="entry name" value="BETA-CAROTENE DIOXYGENASE"/>
    <property type="match status" value="1"/>
</dbReference>
<evidence type="ECO:0000256" key="4">
    <source>
        <dbReference type="ARBA" id="ARBA00023004"/>
    </source>
</evidence>
<comment type="similarity">
    <text evidence="1 5">Belongs to the carotenoid oxygenase family.</text>
</comment>
<keyword evidence="3 5" id="KW-0560">Oxidoreductase</keyword>
<evidence type="ECO:0000313" key="6">
    <source>
        <dbReference type="EMBL" id="MFC3673632.1"/>
    </source>
</evidence>
<accession>A0ABV7V9S9</accession>
<keyword evidence="4 5" id="KW-0408">Iron</keyword>
<evidence type="ECO:0000313" key="7">
    <source>
        <dbReference type="Proteomes" id="UP001595683"/>
    </source>
</evidence>
<keyword evidence="2 5" id="KW-0479">Metal-binding</keyword>
<comment type="caution">
    <text evidence="6">The sequence shown here is derived from an EMBL/GenBank/DDBJ whole genome shotgun (WGS) entry which is preliminary data.</text>
</comment>
<dbReference type="RefSeq" id="WP_191324891.1">
    <property type="nucleotide sequence ID" value="NZ_BMZP01000012.1"/>
</dbReference>
<proteinExistence type="inferred from homology"/>
<gene>
    <name evidence="6" type="ORF">ACFOOT_19595</name>
</gene>